<evidence type="ECO:0000313" key="3">
    <source>
        <dbReference type="Proteomes" id="UP000752647"/>
    </source>
</evidence>
<dbReference type="CDD" id="cd05289">
    <property type="entry name" value="MDR_like_2"/>
    <property type="match status" value="1"/>
</dbReference>
<proteinExistence type="predicted"/>
<dbReference type="GO" id="GO:0016491">
    <property type="term" value="F:oxidoreductase activity"/>
    <property type="evidence" value="ECO:0007669"/>
    <property type="project" value="InterPro"/>
</dbReference>
<dbReference type="PANTHER" id="PTHR11695:SF294">
    <property type="entry name" value="RETICULON-4-INTERACTING PROTEIN 1, MITOCHONDRIAL"/>
    <property type="match status" value="1"/>
</dbReference>
<dbReference type="InterPro" id="IPR050700">
    <property type="entry name" value="YIM1/Zinc_Alcohol_DH_Fams"/>
</dbReference>
<feature type="domain" description="Enoyl reductase (ER)" evidence="1">
    <location>
        <begin position="10"/>
        <end position="332"/>
    </location>
</feature>
<dbReference type="EMBL" id="JAHBFI010000018">
    <property type="protein sequence ID" value="MBZ5962910.1"/>
    <property type="molecule type" value="Genomic_DNA"/>
</dbReference>
<dbReference type="AlphaFoldDB" id="A0A9Q3XTP1"/>
<dbReference type="SUPFAM" id="SSF50129">
    <property type="entry name" value="GroES-like"/>
    <property type="match status" value="1"/>
</dbReference>
<dbReference type="Proteomes" id="UP000752647">
    <property type="component" value="Unassembled WGS sequence"/>
</dbReference>
<dbReference type="InterPro" id="IPR011032">
    <property type="entry name" value="GroES-like_sf"/>
</dbReference>
<dbReference type="InterPro" id="IPR013154">
    <property type="entry name" value="ADH-like_N"/>
</dbReference>
<gene>
    <name evidence="2" type="ORF">KIJ12_07115</name>
</gene>
<name>A0A9Q3XTP1_9LACO</name>
<dbReference type="Pfam" id="PF13602">
    <property type="entry name" value="ADH_zinc_N_2"/>
    <property type="match status" value="1"/>
</dbReference>
<dbReference type="SMART" id="SM00829">
    <property type="entry name" value="PKS_ER"/>
    <property type="match status" value="1"/>
</dbReference>
<dbReference type="Gene3D" id="3.40.50.720">
    <property type="entry name" value="NAD(P)-binding Rossmann-like Domain"/>
    <property type="match status" value="1"/>
</dbReference>
<evidence type="ECO:0000259" key="1">
    <source>
        <dbReference type="SMART" id="SM00829"/>
    </source>
</evidence>
<organism evidence="2 3">
    <name type="scientific">Leuconostoc gasicomitatum</name>
    <dbReference type="NCBI Taxonomy" id="115778"/>
    <lineage>
        <taxon>Bacteria</taxon>
        <taxon>Bacillati</taxon>
        <taxon>Bacillota</taxon>
        <taxon>Bacilli</taxon>
        <taxon>Lactobacillales</taxon>
        <taxon>Lactobacillaceae</taxon>
        <taxon>Leuconostoc</taxon>
        <taxon>Leuconostoc gelidum group</taxon>
    </lineage>
</organism>
<sequence>MKAIQIFNYSSDLQLEYVDIPKPTVQDDQVLIQGKFAGVDPHLILAMTGKAKLFDHYDFPLTLGNEVSGIVVAVGKKVINFKVGDSVYSMPPLDTMGAFAEYVAVQEQYVAMLPNNMSFQAGAAIPLSWLTIKQTFNILKPKQGEKIFIAGGTGGFGQIAVPYAKRIGLHVTVSGAKNDANLANELGADAFVNYEDSNDQNNYVDYFDYVIDTRGASEFNKQLKMLRKRGHLLSLNAGPNGRFSKRQIQSYSMRQKIIFRLIGLMFDVTAAMQKKQYDFLYVESDGSQLSEYADYFDENAVQPVIDTIYDFNQVDLAIDRMKLGNNQGKILLNLESRGE</sequence>
<evidence type="ECO:0000313" key="2">
    <source>
        <dbReference type="EMBL" id="MBZ5962910.1"/>
    </source>
</evidence>
<dbReference type="Pfam" id="PF08240">
    <property type="entry name" value="ADH_N"/>
    <property type="match status" value="1"/>
</dbReference>
<reference evidence="2" key="1">
    <citation type="submission" date="2021-05" db="EMBL/GenBank/DDBJ databases">
        <title>Pangenome of Leuconostoc gelidum warrants species status for Leuconostoc gelidum subsp. gasicomitatum.</title>
        <authorList>
            <person name="Johansson P."/>
            <person name="Sade E."/>
            <person name="Hultman J."/>
            <person name="Auvinen P."/>
            <person name="Bjorkroth J."/>
        </authorList>
    </citation>
    <scope>NUCLEOTIDE SEQUENCE</scope>
    <source>
        <strain evidence="2">A.21.4</strain>
    </source>
</reference>
<dbReference type="InterPro" id="IPR020843">
    <property type="entry name" value="ER"/>
</dbReference>
<comment type="caution">
    <text evidence="2">The sequence shown here is derived from an EMBL/GenBank/DDBJ whole genome shotgun (WGS) entry which is preliminary data.</text>
</comment>
<dbReference type="SUPFAM" id="SSF51735">
    <property type="entry name" value="NAD(P)-binding Rossmann-fold domains"/>
    <property type="match status" value="1"/>
</dbReference>
<dbReference type="Gene3D" id="3.90.180.10">
    <property type="entry name" value="Medium-chain alcohol dehydrogenases, catalytic domain"/>
    <property type="match status" value="1"/>
</dbReference>
<dbReference type="PANTHER" id="PTHR11695">
    <property type="entry name" value="ALCOHOL DEHYDROGENASE RELATED"/>
    <property type="match status" value="1"/>
</dbReference>
<accession>A0A9Q3XTP1</accession>
<dbReference type="InterPro" id="IPR036291">
    <property type="entry name" value="NAD(P)-bd_dom_sf"/>
</dbReference>
<dbReference type="RefSeq" id="WP_224144254.1">
    <property type="nucleotide sequence ID" value="NZ_CBCPIF010000001.1"/>
</dbReference>
<protein>
    <submittedName>
        <fullName evidence="2">NADP-dependent oxidoreductase</fullName>
    </submittedName>
</protein>